<evidence type="ECO:0000313" key="1">
    <source>
        <dbReference type="EMBL" id="QNP44475.1"/>
    </source>
</evidence>
<evidence type="ECO:0000313" key="2">
    <source>
        <dbReference type="Proteomes" id="UP000516134"/>
    </source>
</evidence>
<keyword evidence="2" id="KW-1185">Reference proteome</keyword>
<accession>A0ABX6T635</accession>
<gene>
    <name evidence="1" type="ORF">H9L15_12185</name>
</gene>
<proteinExistence type="predicted"/>
<name>A0ABX6T635_9SPHN</name>
<organism evidence="1 2">
    <name type="scientific">Sphingomonas daechungensis</name>
    <dbReference type="NCBI Taxonomy" id="1176646"/>
    <lineage>
        <taxon>Bacteria</taxon>
        <taxon>Pseudomonadati</taxon>
        <taxon>Pseudomonadota</taxon>
        <taxon>Alphaproteobacteria</taxon>
        <taxon>Sphingomonadales</taxon>
        <taxon>Sphingomonadaceae</taxon>
        <taxon>Sphingomonas</taxon>
    </lineage>
</organism>
<dbReference type="Gene3D" id="3.40.50.720">
    <property type="entry name" value="NAD(P)-binding Rossmann-like Domain"/>
    <property type="match status" value="1"/>
</dbReference>
<protein>
    <submittedName>
        <fullName evidence="1">Uncharacterized protein</fullName>
    </submittedName>
</protein>
<sequence>MVEGWQSANVDLSDAVVIRPSAKPVPGLRVTSNYAAAGPAPRLVILGCKPQQLDDVVSRLTAHLTSQTLVVSLLVGVELETLRQKFWTAGRSSARFPICPWQCAVVSSPCTARTSRASCTRKSPSCSRSSAMPCGSTTRAAWRRSARSRAQALHMLQVSSKPWPRPGRARPFF</sequence>
<dbReference type="EMBL" id="CP060780">
    <property type="protein sequence ID" value="QNP44475.1"/>
    <property type="molecule type" value="Genomic_DNA"/>
</dbReference>
<dbReference type="Proteomes" id="UP000516134">
    <property type="component" value="Chromosome"/>
</dbReference>
<reference evidence="1 2" key="1">
    <citation type="submission" date="2020-08" db="EMBL/GenBank/DDBJ databases">
        <title>Genome sequence of Sphingomonas daechungensis KACC 18115T.</title>
        <authorList>
            <person name="Hyun D.-W."/>
            <person name="Bae J.-W."/>
        </authorList>
    </citation>
    <scope>NUCLEOTIDE SEQUENCE [LARGE SCALE GENOMIC DNA]</scope>
    <source>
        <strain evidence="1 2">KACC 18115</strain>
    </source>
</reference>